<dbReference type="FunFam" id="3.30.70.270:FF:000001">
    <property type="entry name" value="Diguanylate cyclase domain protein"/>
    <property type="match status" value="1"/>
</dbReference>
<dbReference type="Gene3D" id="3.30.70.270">
    <property type="match status" value="1"/>
</dbReference>
<dbReference type="EMBL" id="CP054020">
    <property type="protein sequence ID" value="QKI88317.1"/>
    <property type="molecule type" value="Genomic_DNA"/>
</dbReference>
<dbReference type="GO" id="GO:0043709">
    <property type="term" value="P:cell adhesion involved in single-species biofilm formation"/>
    <property type="evidence" value="ECO:0007669"/>
    <property type="project" value="TreeGrafter"/>
</dbReference>
<dbReference type="SMART" id="SM00267">
    <property type="entry name" value="GGDEF"/>
    <property type="match status" value="1"/>
</dbReference>
<sequence length="343" mass="40275">MYRIQDSPEVAWRLFQYIKASFEEKDINPIPLNYYLWYQYYKGDNPQFREELDQVLKDDMGYNDRIGRRLYNDYFAVDSTTSEFDKAFRRLVNLMVQKINSWNDKLDSHTKQLEYSTEELKKDNLDVHQVKEITSNVLSTATSMQETNQMFQKHMLESSEEIKKLRQQLLAVQSQVLQDELTEVGNRKAYNMAMEEMLQDVAEFGSGCCMIIADIDHFKNFNDTYGHLIGDSVLRYFAKLIRRNQSKNEDIFRYGGEEFVLLLRNFSLDEAVKRAQEIRKQISSAHLKLKNSDQEINTITASFGVAQLRPNLDDAESFFNRADKSLYKAKKDGRNRVVCEISL</sequence>
<evidence type="ECO:0000256" key="2">
    <source>
        <dbReference type="ARBA" id="ARBA00012528"/>
    </source>
</evidence>
<evidence type="ECO:0000313" key="5">
    <source>
        <dbReference type="EMBL" id="QKI88317.1"/>
    </source>
</evidence>
<evidence type="ECO:0000256" key="3">
    <source>
        <dbReference type="ARBA" id="ARBA00034247"/>
    </source>
</evidence>
<dbReference type="AlphaFoldDB" id="A0A7D4NPR0"/>
<keyword evidence="6" id="KW-1185">Reference proteome</keyword>
<dbReference type="PROSITE" id="PS50887">
    <property type="entry name" value="GGDEF"/>
    <property type="match status" value="1"/>
</dbReference>
<dbReference type="EC" id="2.7.7.65" evidence="2"/>
<dbReference type="GO" id="GO:1902201">
    <property type="term" value="P:negative regulation of bacterial-type flagellum-dependent cell motility"/>
    <property type="evidence" value="ECO:0007669"/>
    <property type="project" value="TreeGrafter"/>
</dbReference>
<evidence type="ECO:0000256" key="1">
    <source>
        <dbReference type="ARBA" id="ARBA00001946"/>
    </source>
</evidence>
<dbReference type="Proteomes" id="UP000504724">
    <property type="component" value="Chromosome"/>
</dbReference>
<evidence type="ECO:0000259" key="4">
    <source>
        <dbReference type="PROSITE" id="PS50887"/>
    </source>
</evidence>
<evidence type="ECO:0000313" key="6">
    <source>
        <dbReference type="Proteomes" id="UP000504724"/>
    </source>
</evidence>
<comment type="cofactor">
    <cofactor evidence="1">
        <name>Mg(2+)</name>
        <dbReference type="ChEBI" id="CHEBI:18420"/>
    </cofactor>
</comment>
<dbReference type="RefSeq" id="WP_173283913.1">
    <property type="nucleotide sequence ID" value="NZ_CP054020.1"/>
</dbReference>
<dbReference type="GO" id="GO:0052621">
    <property type="term" value="F:diguanylate cyclase activity"/>
    <property type="evidence" value="ECO:0007669"/>
    <property type="project" value="UniProtKB-EC"/>
</dbReference>
<dbReference type="Pfam" id="PF00990">
    <property type="entry name" value="GGDEF"/>
    <property type="match status" value="1"/>
</dbReference>
<feature type="domain" description="GGDEF" evidence="4">
    <location>
        <begin position="206"/>
        <end position="342"/>
    </location>
</feature>
<dbReference type="InterPro" id="IPR050469">
    <property type="entry name" value="Diguanylate_Cyclase"/>
</dbReference>
<proteinExistence type="predicted"/>
<dbReference type="NCBIfam" id="TIGR00254">
    <property type="entry name" value="GGDEF"/>
    <property type="match status" value="1"/>
</dbReference>
<dbReference type="InterPro" id="IPR029787">
    <property type="entry name" value="Nucleotide_cyclase"/>
</dbReference>
<dbReference type="InterPro" id="IPR000160">
    <property type="entry name" value="GGDEF_dom"/>
</dbReference>
<gene>
    <name evidence="5" type="ORF">HQN79_01350</name>
</gene>
<dbReference type="PANTHER" id="PTHR45138:SF9">
    <property type="entry name" value="DIGUANYLATE CYCLASE DGCM-RELATED"/>
    <property type="match status" value="1"/>
</dbReference>
<protein>
    <recommendedName>
        <fullName evidence="2">diguanylate cyclase</fullName>
        <ecNumber evidence="2">2.7.7.65</ecNumber>
    </recommendedName>
</protein>
<accession>A0A7D4NPR0</accession>
<name>A0A7D4NPR0_9GAMM</name>
<organism evidence="5 6">
    <name type="scientific">Thiomicrorhabdus xiamenensis</name>
    <dbReference type="NCBI Taxonomy" id="2739063"/>
    <lineage>
        <taxon>Bacteria</taxon>
        <taxon>Pseudomonadati</taxon>
        <taxon>Pseudomonadota</taxon>
        <taxon>Gammaproteobacteria</taxon>
        <taxon>Thiotrichales</taxon>
        <taxon>Piscirickettsiaceae</taxon>
        <taxon>Thiomicrorhabdus</taxon>
    </lineage>
</organism>
<dbReference type="KEGG" id="txa:HQN79_01350"/>
<dbReference type="InterPro" id="IPR043128">
    <property type="entry name" value="Rev_trsase/Diguanyl_cyclase"/>
</dbReference>
<dbReference type="CDD" id="cd01949">
    <property type="entry name" value="GGDEF"/>
    <property type="match status" value="1"/>
</dbReference>
<dbReference type="SUPFAM" id="SSF55073">
    <property type="entry name" value="Nucleotide cyclase"/>
    <property type="match status" value="1"/>
</dbReference>
<dbReference type="PANTHER" id="PTHR45138">
    <property type="entry name" value="REGULATORY COMPONENTS OF SENSORY TRANSDUCTION SYSTEM"/>
    <property type="match status" value="1"/>
</dbReference>
<dbReference type="GO" id="GO:0005886">
    <property type="term" value="C:plasma membrane"/>
    <property type="evidence" value="ECO:0007669"/>
    <property type="project" value="TreeGrafter"/>
</dbReference>
<reference evidence="5 6" key="1">
    <citation type="submission" date="2020-05" db="EMBL/GenBank/DDBJ databases">
        <title>Thiomicrorhabdus sediminis sp.nov. and Thiomicrorhabdus xiamenensis sp.nov., novel sulfur-oxidizing bacteria isolated from coastal sediment.</title>
        <authorList>
            <person name="Liu X."/>
        </authorList>
    </citation>
    <scope>NUCLEOTIDE SEQUENCE [LARGE SCALE GENOMIC DNA]</scope>
    <source>
        <strain evidence="5 6">G2</strain>
    </source>
</reference>
<comment type="catalytic activity">
    <reaction evidence="3">
        <text>2 GTP = 3',3'-c-di-GMP + 2 diphosphate</text>
        <dbReference type="Rhea" id="RHEA:24898"/>
        <dbReference type="ChEBI" id="CHEBI:33019"/>
        <dbReference type="ChEBI" id="CHEBI:37565"/>
        <dbReference type="ChEBI" id="CHEBI:58805"/>
        <dbReference type="EC" id="2.7.7.65"/>
    </reaction>
</comment>